<evidence type="ECO:0000313" key="2">
    <source>
        <dbReference type="EMBL" id="PRR78307.1"/>
    </source>
</evidence>
<dbReference type="InterPro" id="IPR036237">
    <property type="entry name" value="Xyl_isomerase-like_sf"/>
</dbReference>
<evidence type="ECO:0000259" key="1">
    <source>
        <dbReference type="Pfam" id="PF01261"/>
    </source>
</evidence>
<dbReference type="Proteomes" id="UP000239706">
    <property type="component" value="Unassembled WGS sequence"/>
</dbReference>
<dbReference type="PANTHER" id="PTHR12110">
    <property type="entry name" value="HYDROXYPYRUVATE ISOMERASE"/>
    <property type="match status" value="1"/>
</dbReference>
<evidence type="ECO:0000313" key="3">
    <source>
        <dbReference type="Proteomes" id="UP000239706"/>
    </source>
</evidence>
<name>A0A2T0B3H3_9CLOT</name>
<dbReference type="AlphaFoldDB" id="A0A2T0B3H3"/>
<feature type="domain" description="Xylose isomerase-like TIM barrel" evidence="1">
    <location>
        <begin position="21"/>
        <end position="262"/>
    </location>
</feature>
<dbReference type="OrthoDB" id="270844at2"/>
<dbReference type="InterPro" id="IPR013022">
    <property type="entry name" value="Xyl_isomerase-like_TIM-brl"/>
</dbReference>
<keyword evidence="2" id="KW-0255">Endonuclease</keyword>
<dbReference type="EC" id="3.1.21.2" evidence="2"/>
<dbReference type="Gene3D" id="3.20.20.150">
    <property type="entry name" value="Divalent-metal-dependent TIM barrel enzymes"/>
    <property type="match status" value="1"/>
</dbReference>
<keyword evidence="3" id="KW-1185">Reference proteome</keyword>
<gene>
    <name evidence="2" type="primary">nfo</name>
    <name evidence="2" type="ORF">CLLI_17340</name>
</gene>
<dbReference type="InterPro" id="IPR050312">
    <property type="entry name" value="IolE/XylAMocC-like"/>
</dbReference>
<dbReference type="RefSeq" id="WP_106063821.1">
    <property type="nucleotide sequence ID" value="NZ_PVXO01000047.1"/>
</dbReference>
<keyword evidence="2" id="KW-0378">Hydrolase</keyword>
<protein>
    <submittedName>
        <fullName evidence="2">Endonuclease 4</fullName>
        <ecNumber evidence="2">3.1.21.2</ecNumber>
    </submittedName>
</protein>
<organism evidence="2 3">
    <name type="scientific">Clostridium liquoris</name>
    <dbReference type="NCBI Taxonomy" id="1289519"/>
    <lineage>
        <taxon>Bacteria</taxon>
        <taxon>Bacillati</taxon>
        <taxon>Bacillota</taxon>
        <taxon>Clostridia</taxon>
        <taxon>Eubacteriales</taxon>
        <taxon>Clostridiaceae</taxon>
        <taxon>Clostridium</taxon>
    </lineage>
</organism>
<keyword evidence="2" id="KW-0540">Nuclease</keyword>
<dbReference type="SUPFAM" id="SSF51658">
    <property type="entry name" value="Xylose isomerase-like"/>
    <property type="match status" value="1"/>
</dbReference>
<reference evidence="2 3" key="1">
    <citation type="submission" date="2018-03" db="EMBL/GenBank/DDBJ databases">
        <title>Genome sequence of Clostridium liquoris DSM 100320.</title>
        <authorList>
            <person name="Poehlein A."/>
            <person name="Daniel R."/>
        </authorList>
    </citation>
    <scope>NUCLEOTIDE SEQUENCE [LARGE SCALE GENOMIC DNA]</scope>
    <source>
        <strain evidence="2 3">DSM 100320</strain>
    </source>
</reference>
<sequence length="267" mass="31167">MFKYIGYAASIGEENIYKTIDFTVENGMNAVEINMNIPIYFPENFTKEERKKIKYYAKSKAVEITMHAPEDINLLQLHESVRKAGIERLKEVIQFGIDIGASRITLHVGSAVCFTLVDRKSYMEEFYGEKYKQILRTSLQELIHLAGDKIFICVENSGRFPKIVVQEVLQELLENDNLYLTWDIGHSYENKYNEVEFFIRNIDKVRTCHIHDNNGKSDHQIIGTGNLDFVKHFKLMESKDIVYIIEVRPRENAVKSLEMLKKIECFH</sequence>
<dbReference type="Pfam" id="PF01261">
    <property type="entry name" value="AP_endonuc_2"/>
    <property type="match status" value="1"/>
</dbReference>
<comment type="caution">
    <text evidence="2">The sequence shown here is derived from an EMBL/GenBank/DDBJ whole genome shotgun (WGS) entry which is preliminary data.</text>
</comment>
<dbReference type="EMBL" id="PVXO01000047">
    <property type="protein sequence ID" value="PRR78307.1"/>
    <property type="molecule type" value="Genomic_DNA"/>
</dbReference>
<accession>A0A2T0B3H3</accession>
<dbReference type="PANTHER" id="PTHR12110:SF21">
    <property type="entry name" value="XYLOSE ISOMERASE-LIKE TIM BARREL DOMAIN-CONTAINING PROTEIN"/>
    <property type="match status" value="1"/>
</dbReference>
<proteinExistence type="predicted"/>
<dbReference type="GO" id="GO:0008833">
    <property type="term" value="F:deoxyribonuclease IV (phage-T4-induced) activity"/>
    <property type="evidence" value="ECO:0007669"/>
    <property type="project" value="UniProtKB-EC"/>
</dbReference>